<evidence type="ECO:0000313" key="9">
    <source>
        <dbReference type="Proteomes" id="UP000051063"/>
    </source>
</evidence>
<dbReference type="Pfam" id="PF04542">
    <property type="entry name" value="Sigma70_r2"/>
    <property type="match status" value="1"/>
</dbReference>
<keyword evidence="5" id="KW-0804">Transcription</keyword>
<keyword evidence="4" id="KW-0238">DNA-binding</keyword>
<feature type="domain" description="RNA polymerase sigma-70 region 2" evidence="6">
    <location>
        <begin position="24"/>
        <end position="92"/>
    </location>
</feature>
<dbReference type="RefSeq" id="WP_055745828.1">
    <property type="nucleotide sequence ID" value="NZ_LJJB01000010.1"/>
</dbReference>
<proteinExistence type="inferred from homology"/>
<feature type="domain" description="RNA polymerase sigma-70 region 4" evidence="7">
    <location>
        <begin position="134"/>
        <end position="179"/>
    </location>
</feature>
<protein>
    <submittedName>
        <fullName evidence="8">RNA polymerase</fullName>
    </submittedName>
</protein>
<dbReference type="PANTHER" id="PTHR43133">
    <property type="entry name" value="RNA POLYMERASE ECF-TYPE SIGMA FACTO"/>
    <property type="match status" value="1"/>
</dbReference>
<evidence type="ECO:0000256" key="2">
    <source>
        <dbReference type="ARBA" id="ARBA00023015"/>
    </source>
</evidence>
<dbReference type="NCBIfam" id="TIGR02937">
    <property type="entry name" value="sigma70-ECF"/>
    <property type="match status" value="1"/>
</dbReference>
<dbReference type="SUPFAM" id="SSF88659">
    <property type="entry name" value="Sigma3 and sigma4 domains of RNA polymerase sigma factors"/>
    <property type="match status" value="1"/>
</dbReference>
<evidence type="ECO:0000256" key="4">
    <source>
        <dbReference type="ARBA" id="ARBA00023125"/>
    </source>
</evidence>
<dbReference type="InterPro" id="IPR013324">
    <property type="entry name" value="RNA_pol_sigma_r3/r4-like"/>
</dbReference>
<dbReference type="Proteomes" id="UP000051063">
    <property type="component" value="Unassembled WGS sequence"/>
</dbReference>
<dbReference type="InterPro" id="IPR007627">
    <property type="entry name" value="RNA_pol_sigma70_r2"/>
</dbReference>
<dbReference type="Pfam" id="PF04545">
    <property type="entry name" value="Sigma70_r4"/>
    <property type="match status" value="1"/>
</dbReference>
<gene>
    <name evidence="8" type="ORF">AN963_17620</name>
</gene>
<evidence type="ECO:0000256" key="1">
    <source>
        <dbReference type="ARBA" id="ARBA00010641"/>
    </source>
</evidence>
<evidence type="ECO:0000313" key="8">
    <source>
        <dbReference type="EMBL" id="KQL46731.1"/>
    </source>
</evidence>
<dbReference type="Gene3D" id="1.10.1740.10">
    <property type="match status" value="1"/>
</dbReference>
<dbReference type="InterPro" id="IPR014284">
    <property type="entry name" value="RNA_pol_sigma-70_dom"/>
</dbReference>
<comment type="similarity">
    <text evidence="1">Belongs to the sigma-70 factor family. ECF subfamily.</text>
</comment>
<keyword evidence="3" id="KW-0731">Sigma factor</keyword>
<organism evidence="8 9">
    <name type="scientific">Brevibacillus choshinensis</name>
    <dbReference type="NCBI Taxonomy" id="54911"/>
    <lineage>
        <taxon>Bacteria</taxon>
        <taxon>Bacillati</taxon>
        <taxon>Bacillota</taxon>
        <taxon>Bacilli</taxon>
        <taxon>Bacillales</taxon>
        <taxon>Paenibacillaceae</taxon>
        <taxon>Brevibacillus</taxon>
    </lineage>
</organism>
<keyword evidence="9" id="KW-1185">Reference proteome</keyword>
<comment type="caution">
    <text evidence="8">The sequence shown here is derived from an EMBL/GenBank/DDBJ whole genome shotgun (WGS) entry which is preliminary data.</text>
</comment>
<evidence type="ECO:0000256" key="3">
    <source>
        <dbReference type="ARBA" id="ARBA00023082"/>
    </source>
</evidence>
<evidence type="ECO:0000259" key="6">
    <source>
        <dbReference type="Pfam" id="PF04542"/>
    </source>
</evidence>
<name>A0ABR5N801_BRECH</name>
<dbReference type="PANTHER" id="PTHR43133:SF62">
    <property type="entry name" value="RNA POLYMERASE SIGMA FACTOR SIGZ"/>
    <property type="match status" value="1"/>
</dbReference>
<dbReference type="Gene3D" id="1.10.10.10">
    <property type="entry name" value="Winged helix-like DNA-binding domain superfamily/Winged helix DNA-binding domain"/>
    <property type="match status" value="1"/>
</dbReference>
<reference evidence="8 9" key="1">
    <citation type="submission" date="2015-09" db="EMBL/GenBank/DDBJ databases">
        <title>Genome sequencing project for genomic taxonomy and phylogenomics of Bacillus-like bacteria.</title>
        <authorList>
            <person name="Liu B."/>
            <person name="Wang J."/>
            <person name="Zhu Y."/>
            <person name="Liu G."/>
            <person name="Chen Q."/>
            <person name="Chen Z."/>
            <person name="Lan J."/>
            <person name="Che J."/>
            <person name="Ge C."/>
            <person name="Shi H."/>
            <person name="Pan Z."/>
            <person name="Liu X."/>
        </authorList>
    </citation>
    <scope>NUCLEOTIDE SEQUENCE [LARGE SCALE GENOMIC DNA]</scope>
    <source>
        <strain evidence="8 9">DSM 8552</strain>
    </source>
</reference>
<dbReference type="SUPFAM" id="SSF88946">
    <property type="entry name" value="Sigma2 domain of RNA polymerase sigma factors"/>
    <property type="match status" value="1"/>
</dbReference>
<dbReference type="InterPro" id="IPR039425">
    <property type="entry name" value="RNA_pol_sigma-70-like"/>
</dbReference>
<dbReference type="InterPro" id="IPR013325">
    <property type="entry name" value="RNA_pol_sigma_r2"/>
</dbReference>
<evidence type="ECO:0000259" key="7">
    <source>
        <dbReference type="Pfam" id="PF04545"/>
    </source>
</evidence>
<evidence type="ECO:0000256" key="5">
    <source>
        <dbReference type="ARBA" id="ARBA00023163"/>
    </source>
</evidence>
<accession>A0ABR5N801</accession>
<sequence>MQNWSDADLMQLVMQKHRPALEELYDRYIKLVYSFSFKATQDEQHARAIVQAVFTRLWTSESGFNAEKGQFVNWLITITRNITIDHLRKEKRNQRYIPVSSEHWEHIPDHPANNPADVISRKLMREQMEKAYRHLSKSQIELIQSLYWEGYSLSEIAQMRNEPLGTIKSRLHQTLKILRNHLIPEMEG</sequence>
<keyword evidence="2" id="KW-0805">Transcription regulation</keyword>
<dbReference type="InterPro" id="IPR036388">
    <property type="entry name" value="WH-like_DNA-bd_sf"/>
</dbReference>
<dbReference type="InterPro" id="IPR007630">
    <property type="entry name" value="RNA_pol_sigma70_r4"/>
</dbReference>
<dbReference type="EMBL" id="LJJB01000010">
    <property type="protein sequence ID" value="KQL46731.1"/>
    <property type="molecule type" value="Genomic_DNA"/>
</dbReference>